<evidence type="ECO:0000313" key="2">
    <source>
        <dbReference type="Proteomes" id="UP000275846"/>
    </source>
</evidence>
<evidence type="ECO:0000313" key="1">
    <source>
        <dbReference type="EMBL" id="VDL89660.1"/>
    </source>
</evidence>
<gene>
    <name evidence="1" type="ORF">SSLN_LOCUS3275</name>
</gene>
<organism evidence="3">
    <name type="scientific">Schistocephalus solidus</name>
    <name type="common">Tapeworm</name>
    <dbReference type="NCBI Taxonomy" id="70667"/>
    <lineage>
        <taxon>Eukaryota</taxon>
        <taxon>Metazoa</taxon>
        <taxon>Spiralia</taxon>
        <taxon>Lophotrochozoa</taxon>
        <taxon>Platyhelminthes</taxon>
        <taxon>Cestoda</taxon>
        <taxon>Eucestoda</taxon>
        <taxon>Diphyllobothriidea</taxon>
        <taxon>Diphyllobothriidae</taxon>
        <taxon>Schistocephalus</taxon>
    </lineage>
</organism>
<evidence type="ECO:0000313" key="3">
    <source>
        <dbReference type="WBParaSite" id="SSLN_0000337501-mRNA-1"/>
    </source>
</evidence>
<sequence>MGPSTLFCSTSKTKKMRSNPYRRRFEGYQNGLGFSAATFTANYCRIQWSARPSPKSQSHCLCTEANNNNFGDGHVADASDKKAHVKRICEIANAPAGKPSAVVKVALPPIEHSRYQDTTILAPQQTRTCSISVDERMPAGAHSISRQSSNGYAQFIIRDTYDADKPTSVPVGQCLWR</sequence>
<dbReference type="Proteomes" id="UP000275846">
    <property type="component" value="Unassembled WGS sequence"/>
</dbReference>
<reference evidence="3" key="1">
    <citation type="submission" date="2016-06" db="UniProtKB">
        <authorList>
            <consortium name="WormBaseParasite"/>
        </authorList>
    </citation>
    <scope>IDENTIFICATION</scope>
</reference>
<reference evidence="1 2" key="2">
    <citation type="submission" date="2018-11" db="EMBL/GenBank/DDBJ databases">
        <authorList>
            <consortium name="Pathogen Informatics"/>
        </authorList>
    </citation>
    <scope>NUCLEOTIDE SEQUENCE [LARGE SCALE GENOMIC DNA]</scope>
    <source>
        <strain evidence="1 2">NST_G2</strain>
    </source>
</reference>
<accession>A0A183SGC7</accession>
<name>A0A183SGC7_SCHSO</name>
<dbReference type="AlphaFoldDB" id="A0A183SGC7"/>
<dbReference type="EMBL" id="UYSU01032484">
    <property type="protein sequence ID" value="VDL89660.1"/>
    <property type="molecule type" value="Genomic_DNA"/>
</dbReference>
<dbReference type="WBParaSite" id="SSLN_0000337501-mRNA-1">
    <property type="protein sequence ID" value="SSLN_0000337501-mRNA-1"/>
    <property type="gene ID" value="SSLN_0000337501"/>
</dbReference>
<keyword evidence="2" id="KW-1185">Reference proteome</keyword>
<proteinExistence type="predicted"/>
<protein>
    <submittedName>
        <fullName evidence="1 3">Uncharacterized protein</fullName>
    </submittedName>
</protein>